<dbReference type="InterPro" id="IPR038987">
    <property type="entry name" value="MoeA-like"/>
</dbReference>
<dbReference type="SMART" id="SM00852">
    <property type="entry name" value="MoCF_biosynth"/>
    <property type="match status" value="1"/>
</dbReference>
<dbReference type="STRING" id="520764.AN618_09260"/>
<dbReference type="NCBIfam" id="TIGR00177">
    <property type="entry name" value="molyb_syn"/>
    <property type="match status" value="1"/>
</dbReference>
<keyword evidence="10 14" id="KW-0479">Metal-binding</keyword>
<dbReference type="FunFam" id="3.40.980.10:FF:000004">
    <property type="entry name" value="Molybdopterin molybdenumtransferase"/>
    <property type="match status" value="1"/>
</dbReference>
<dbReference type="OrthoDB" id="9804758at2"/>
<dbReference type="SUPFAM" id="SSF53850">
    <property type="entry name" value="Periplasmic binding protein-like II"/>
    <property type="match status" value="1"/>
</dbReference>
<dbReference type="RefSeq" id="WP_066352649.1">
    <property type="nucleotide sequence ID" value="NZ_LOED01000008.1"/>
</dbReference>
<reference evidence="16 17" key="1">
    <citation type="submission" date="2015-12" db="EMBL/GenBank/DDBJ databases">
        <title>Draft genome sequnece of Fervidicola ferrireducens strain Y170.</title>
        <authorList>
            <person name="Patel B.K."/>
        </authorList>
    </citation>
    <scope>NUCLEOTIDE SEQUENCE [LARGE SCALE GENOMIC DNA]</scope>
    <source>
        <strain evidence="16 17">Y170</strain>
    </source>
</reference>
<dbReference type="Gene3D" id="3.40.980.10">
    <property type="entry name" value="MoaB/Mog-like domain"/>
    <property type="match status" value="1"/>
</dbReference>
<dbReference type="NCBIfam" id="NF011068">
    <property type="entry name" value="PRK14498.1"/>
    <property type="match status" value="1"/>
</dbReference>
<dbReference type="InterPro" id="IPR036425">
    <property type="entry name" value="MoaB/Mog-like_dom_sf"/>
</dbReference>
<dbReference type="SUPFAM" id="SSF53218">
    <property type="entry name" value="Molybdenum cofactor biosynthesis proteins"/>
    <property type="match status" value="1"/>
</dbReference>
<comment type="caution">
    <text evidence="16">The sequence shown here is derived from an EMBL/GenBank/DDBJ whole genome shotgun (WGS) entry which is preliminary data.</text>
</comment>
<evidence type="ECO:0000256" key="3">
    <source>
        <dbReference type="ARBA" id="ARBA00003487"/>
    </source>
</evidence>
<keyword evidence="17" id="KW-1185">Reference proteome</keyword>
<evidence type="ECO:0000256" key="4">
    <source>
        <dbReference type="ARBA" id="ARBA00005046"/>
    </source>
</evidence>
<dbReference type="Pfam" id="PF03453">
    <property type="entry name" value="MoeA_N"/>
    <property type="match status" value="1"/>
</dbReference>
<dbReference type="Gene3D" id="2.170.190.11">
    <property type="entry name" value="Molybdopterin biosynthesis moea protein, domain 3"/>
    <property type="match status" value="1"/>
</dbReference>
<keyword evidence="11 14" id="KW-0460">Magnesium</keyword>
<keyword evidence="12 14" id="KW-0501">Molybdenum cofactor biosynthesis</keyword>
<comment type="function">
    <text evidence="3">May be involved in the biosynthesis of molybdopterin.</text>
</comment>
<keyword evidence="8 14" id="KW-0500">Molybdenum</keyword>
<dbReference type="FunFam" id="2.40.340.10:FF:000005">
    <property type="entry name" value="Molybdopterin molybdenumtransferase MoeA"/>
    <property type="match status" value="1"/>
</dbReference>
<dbReference type="PATRIC" id="fig|520764.3.peg.961"/>
<evidence type="ECO:0000256" key="7">
    <source>
        <dbReference type="ARBA" id="ARBA00021108"/>
    </source>
</evidence>
<dbReference type="UniPathway" id="UPA00344"/>
<dbReference type="Proteomes" id="UP000070427">
    <property type="component" value="Unassembled WGS sequence"/>
</dbReference>
<dbReference type="PANTHER" id="PTHR10192:SF16">
    <property type="entry name" value="MOLYBDOPTERIN MOLYBDENUMTRANSFERASE"/>
    <property type="match status" value="1"/>
</dbReference>
<dbReference type="SUPFAM" id="SSF63882">
    <property type="entry name" value="MoeA N-terminal region -like"/>
    <property type="match status" value="1"/>
</dbReference>
<dbReference type="Pfam" id="PF00994">
    <property type="entry name" value="MoCF_biosynth"/>
    <property type="match status" value="1"/>
</dbReference>
<dbReference type="InterPro" id="IPR036688">
    <property type="entry name" value="MoeA_C_domain_IV_sf"/>
</dbReference>
<evidence type="ECO:0000313" key="16">
    <source>
        <dbReference type="EMBL" id="KXG77728.1"/>
    </source>
</evidence>
<evidence type="ECO:0000256" key="13">
    <source>
        <dbReference type="ARBA" id="ARBA00047317"/>
    </source>
</evidence>
<dbReference type="InterPro" id="IPR005110">
    <property type="entry name" value="MoeA_linker/N"/>
</dbReference>
<dbReference type="Pfam" id="PF03454">
    <property type="entry name" value="MoeA_C"/>
    <property type="match status" value="1"/>
</dbReference>
<dbReference type="SUPFAM" id="SSF63867">
    <property type="entry name" value="MoeA C-terminal domain-like"/>
    <property type="match status" value="1"/>
</dbReference>
<dbReference type="InterPro" id="IPR008284">
    <property type="entry name" value="MoCF_biosynth_CS"/>
</dbReference>
<comment type="cofactor">
    <cofactor evidence="1 14">
        <name>Mg(2+)</name>
        <dbReference type="ChEBI" id="CHEBI:18420"/>
    </cofactor>
</comment>
<dbReference type="GO" id="GO:0061599">
    <property type="term" value="F:molybdopterin molybdotransferase activity"/>
    <property type="evidence" value="ECO:0007669"/>
    <property type="project" value="UniProtKB-UniRule"/>
</dbReference>
<dbReference type="AlphaFoldDB" id="A0A140LB03"/>
<comment type="similarity">
    <text evidence="5 14">Belongs to the MoeA family.</text>
</comment>
<dbReference type="PANTHER" id="PTHR10192">
    <property type="entry name" value="MOLYBDOPTERIN BIOSYNTHESIS PROTEIN"/>
    <property type="match status" value="1"/>
</dbReference>
<evidence type="ECO:0000256" key="2">
    <source>
        <dbReference type="ARBA" id="ARBA00002901"/>
    </source>
</evidence>
<dbReference type="InterPro" id="IPR024370">
    <property type="entry name" value="PBP_domain"/>
</dbReference>
<sequence length="651" mass="70256">MWSFIEGGIRLKEREVYLDNPALGEALEKYFKELEEAGALKPTGAEVVDVREALGRVTSEPVFARISSPHYNAAAMDGIAVSAKDTFGASEKNPVRLKEGVNFWPVDTGDPLPSGCDAVIMIEEVHPLGGGEVEIVSPCSPWDNVRSIGEDVAATELIVPENHRLRPQDLSAVLAAGHTAVKVRKKPKVAIIPTGSELVDPGTPLKPGDIIESNSAMLAGLVEEWGGKAIVMEKVKDDFELIRHSVQKAVELADVVLINAGSSAGTEDYTSSCIKALGKLSVHGVAIKPGKPVVLGHIAGKPVIGVPGYPVSAYIAMELFVKPVLYRMQGLPVPGREKIKARLSRRVVSSIGTLEFLRVKVGRMGGEYIASPLSRGAGVIMSVVRADGMVRIPEAKEGIEAGEYVEVELLKSQEEIENSVLMIGSHDVTIDILASEVKRLYPEITLSSAHVGSMGGIMALMRGEAHMAGIHLLDPETGEYNVPYIKKYLPNRRVFLVNLAYRQQGLMVKKGNPKGIKGIEDLMREDITFVNRQKGAGTRILLDLKLKELGIDPGRIKGYGKEEYTHLAVAAAVAGGGADAGLGIMAAARAFDLDFIPVALERYDIAIPEEFYRTDLMQKILKIIRSDEFKKKIESLGGYDTSMTGELIGGD</sequence>
<evidence type="ECO:0000256" key="6">
    <source>
        <dbReference type="ARBA" id="ARBA00013269"/>
    </source>
</evidence>
<dbReference type="InterPro" id="IPR005111">
    <property type="entry name" value="MoeA_C_domain_IV"/>
</dbReference>
<accession>A0A140LB03</accession>
<dbReference type="InterPro" id="IPR036135">
    <property type="entry name" value="MoeA_linker/N_sf"/>
</dbReference>
<dbReference type="Gene3D" id="3.40.190.10">
    <property type="entry name" value="Periplasmic binding protein-like II"/>
    <property type="match status" value="1"/>
</dbReference>
<evidence type="ECO:0000256" key="11">
    <source>
        <dbReference type="ARBA" id="ARBA00022842"/>
    </source>
</evidence>
<evidence type="ECO:0000256" key="14">
    <source>
        <dbReference type="RuleBase" id="RU365090"/>
    </source>
</evidence>
<dbReference type="Gene3D" id="3.90.105.10">
    <property type="entry name" value="Molybdopterin biosynthesis moea protein, domain 2"/>
    <property type="match status" value="1"/>
</dbReference>
<evidence type="ECO:0000256" key="8">
    <source>
        <dbReference type="ARBA" id="ARBA00022505"/>
    </source>
</evidence>
<evidence type="ECO:0000259" key="15">
    <source>
        <dbReference type="SMART" id="SM00852"/>
    </source>
</evidence>
<comment type="function">
    <text evidence="2 14">Catalyzes the insertion of molybdate into adenylated molybdopterin with the concomitant release of AMP.</text>
</comment>
<dbReference type="GO" id="GO:0046872">
    <property type="term" value="F:metal ion binding"/>
    <property type="evidence" value="ECO:0007669"/>
    <property type="project" value="UniProtKB-UniRule"/>
</dbReference>
<organism evidence="16 17">
    <name type="scientific">Fervidicola ferrireducens</name>
    <dbReference type="NCBI Taxonomy" id="520764"/>
    <lineage>
        <taxon>Bacteria</taxon>
        <taxon>Bacillati</taxon>
        <taxon>Bacillota</taxon>
        <taxon>Clostridia</taxon>
        <taxon>Thermosediminibacterales</taxon>
        <taxon>Thermosediminibacteraceae</taxon>
        <taxon>Fervidicola</taxon>
    </lineage>
</organism>
<dbReference type="Gene3D" id="2.40.340.10">
    <property type="entry name" value="MoeA, C-terminal, domain IV"/>
    <property type="match status" value="1"/>
</dbReference>
<evidence type="ECO:0000256" key="10">
    <source>
        <dbReference type="ARBA" id="ARBA00022723"/>
    </source>
</evidence>
<dbReference type="EMBL" id="LOED01000008">
    <property type="protein sequence ID" value="KXG77728.1"/>
    <property type="molecule type" value="Genomic_DNA"/>
</dbReference>
<dbReference type="Pfam" id="PF12727">
    <property type="entry name" value="PBP_like"/>
    <property type="match status" value="1"/>
</dbReference>
<proteinExistence type="inferred from homology"/>
<comment type="catalytic activity">
    <reaction evidence="13">
        <text>adenylyl-molybdopterin + molybdate = Mo-molybdopterin + AMP + H(+)</text>
        <dbReference type="Rhea" id="RHEA:35047"/>
        <dbReference type="ChEBI" id="CHEBI:15378"/>
        <dbReference type="ChEBI" id="CHEBI:36264"/>
        <dbReference type="ChEBI" id="CHEBI:62727"/>
        <dbReference type="ChEBI" id="CHEBI:71302"/>
        <dbReference type="ChEBI" id="CHEBI:456215"/>
        <dbReference type="EC" id="2.10.1.1"/>
    </reaction>
</comment>
<evidence type="ECO:0000256" key="9">
    <source>
        <dbReference type="ARBA" id="ARBA00022679"/>
    </source>
</evidence>
<keyword evidence="9 14" id="KW-0808">Transferase</keyword>
<evidence type="ECO:0000256" key="12">
    <source>
        <dbReference type="ARBA" id="ARBA00023150"/>
    </source>
</evidence>
<dbReference type="InterPro" id="IPR001453">
    <property type="entry name" value="MoaB/Mog_dom"/>
</dbReference>
<gene>
    <name evidence="16" type="primary">moeA_2</name>
    <name evidence="16" type="ORF">AN618_09260</name>
</gene>
<evidence type="ECO:0000313" key="17">
    <source>
        <dbReference type="Proteomes" id="UP000070427"/>
    </source>
</evidence>
<dbReference type="CDD" id="cd00887">
    <property type="entry name" value="MoeA"/>
    <property type="match status" value="1"/>
</dbReference>
<protein>
    <recommendedName>
        <fullName evidence="7 14">Molybdopterin molybdenumtransferase</fullName>
        <ecNumber evidence="6 14">2.10.1.1</ecNumber>
    </recommendedName>
</protein>
<comment type="pathway">
    <text evidence="4 14">Cofactor biosynthesis; molybdopterin biosynthesis.</text>
</comment>
<dbReference type="InParanoid" id="A0A140LB03"/>
<dbReference type="FunCoup" id="A0A140LB03">
    <property type="interactions" value="341"/>
</dbReference>
<feature type="domain" description="MoaB/Mog" evidence="15">
    <location>
        <begin position="190"/>
        <end position="327"/>
    </location>
</feature>
<evidence type="ECO:0000256" key="1">
    <source>
        <dbReference type="ARBA" id="ARBA00001946"/>
    </source>
</evidence>
<dbReference type="EC" id="2.10.1.1" evidence="6 14"/>
<dbReference type="GO" id="GO:0005829">
    <property type="term" value="C:cytosol"/>
    <property type="evidence" value="ECO:0007669"/>
    <property type="project" value="TreeGrafter"/>
</dbReference>
<name>A0A140LB03_9FIRM</name>
<dbReference type="GO" id="GO:0006777">
    <property type="term" value="P:Mo-molybdopterin cofactor biosynthetic process"/>
    <property type="evidence" value="ECO:0007669"/>
    <property type="project" value="UniProtKB-UniRule"/>
</dbReference>
<evidence type="ECO:0000256" key="5">
    <source>
        <dbReference type="ARBA" id="ARBA00010763"/>
    </source>
</evidence>
<dbReference type="PROSITE" id="PS01079">
    <property type="entry name" value="MOCF_BIOSYNTHESIS_2"/>
    <property type="match status" value="1"/>
</dbReference>